<dbReference type="NCBIfam" id="NF008528">
    <property type="entry name" value="PRK11463.1-2"/>
    <property type="match status" value="1"/>
</dbReference>
<keyword evidence="4" id="KW-1185">Reference proteome</keyword>
<dbReference type="OrthoDB" id="6712592at2"/>
<keyword evidence="2" id="KW-0472">Membrane</keyword>
<evidence type="ECO:0000313" key="3">
    <source>
        <dbReference type="EMBL" id="OEY97295.1"/>
    </source>
</evidence>
<feature type="region of interest" description="Disordered" evidence="1">
    <location>
        <begin position="150"/>
        <end position="193"/>
    </location>
</feature>
<dbReference type="AlphaFoldDB" id="A0A1E7RDQ1"/>
<feature type="transmembrane region" description="Helical" evidence="2">
    <location>
        <begin position="75"/>
        <end position="101"/>
    </location>
</feature>
<organism evidence="3 4">
    <name type="scientific">Acinetobacter qingfengensis</name>
    <dbReference type="NCBI Taxonomy" id="1262585"/>
    <lineage>
        <taxon>Bacteria</taxon>
        <taxon>Pseudomonadati</taxon>
        <taxon>Pseudomonadota</taxon>
        <taxon>Gammaproteobacteria</taxon>
        <taxon>Moraxellales</taxon>
        <taxon>Moraxellaceae</taxon>
        <taxon>Acinetobacter</taxon>
    </lineage>
</organism>
<dbReference type="RefSeq" id="WP_070069223.1">
    <property type="nucleotide sequence ID" value="NZ_MKKK01000011.1"/>
</dbReference>
<dbReference type="STRING" id="1262585.BJI46_10440"/>
<accession>A0A1E7RDQ1</accession>
<reference evidence="3 4" key="1">
    <citation type="submission" date="2016-09" db="EMBL/GenBank/DDBJ databases">
        <authorList>
            <person name="Capua I."/>
            <person name="De Benedictis P."/>
            <person name="Joannis T."/>
            <person name="Lombin L.H."/>
            <person name="Cattoli G."/>
        </authorList>
    </citation>
    <scope>NUCLEOTIDE SEQUENCE [LARGE SCALE GENOMIC DNA]</scope>
    <source>
        <strain evidence="3 4">ANC 4671</strain>
    </source>
</reference>
<evidence type="ECO:0000256" key="2">
    <source>
        <dbReference type="SAM" id="Phobius"/>
    </source>
</evidence>
<feature type="transmembrane region" description="Helical" evidence="2">
    <location>
        <begin position="27"/>
        <end position="46"/>
    </location>
</feature>
<protein>
    <submittedName>
        <fullName evidence="3">FxsA protein</fullName>
    </submittedName>
</protein>
<evidence type="ECO:0000256" key="1">
    <source>
        <dbReference type="SAM" id="MobiDB-lite"/>
    </source>
</evidence>
<keyword evidence="2" id="KW-0812">Transmembrane</keyword>
<name>A0A1E7RDQ1_9GAMM</name>
<dbReference type="PANTHER" id="PTHR35335:SF1">
    <property type="entry name" value="UPF0716 PROTEIN FXSA"/>
    <property type="match status" value="1"/>
</dbReference>
<feature type="compositionally biased region" description="Low complexity" evidence="1">
    <location>
        <begin position="150"/>
        <end position="169"/>
    </location>
</feature>
<keyword evidence="2" id="KW-1133">Transmembrane helix</keyword>
<comment type="caution">
    <text evidence="3">The sequence shown here is derived from an EMBL/GenBank/DDBJ whole genome shotgun (WGS) entry which is preliminary data.</text>
</comment>
<feature type="compositionally biased region" description="Basic and acidic residues" evidence="1">
    <location>
        <begin position="170"/>
        <end position="193"/>
    </location>
</feature>
<dbReference type="EMBL" id="MKKK01000011">
    <property type="protein sequence ID" value="OEY97295.1"/>
    <property type="molecule type" value="Genomic_DNA"/>
</dbReference>
<dbReference type="InterPro" id="IPR007313">
    <property type="entry name" value="FxsA"/>
</dbReference>
<dbReference type="GO" id="GO:0016020">
    <property type="term" value="C:membrane"/>
    <property type="evidence" value="ECO:0007669"/>
    <property type="project" value="InterPro"/>
</dbReference>
<gene>
    <name evidence="3" type="ORF">BJI46_10440</name>
</gene>
<evidence type="ECO:0000313" key="4">
    <source>
        <dbReference type="Proteomes" id="UP000185895"/>
    </source>
</evidence>
<sequence length="193" mass="21261">MGLILLALIAIVAEILTWIFVGKLVGSAWYVFFWFIAAFFIGLNLLRSSSSHIMPQLQQMQLGGQMGNDPQVGKYLARCLSGVLLMIPGLLSDVVALILLIPGMHKLIQNVALSALQKRQQAMMNKMMGGMMGGNNAGAGSPFEDMMRQMQDMQRQQGSSQYQDSSIIDGEAREVTPDSKRIQSPKDRSSQDH</sequence>
<dbReference type="Pfam" id="PF04186">
    <property type="entry name" value="FxsA"/>
    <property type="match status" value="1"/>
</dbReference>
<dbReference type="PANTHER" id="PTHR35335">
    <property type="entry name" value="UPF0716 PROTEIN FXSA"/>
    <property type="match status" value="1"/>
</dbReference>
<dbReference type="Proteomes" id="UP000185895">
    <property type="component" value="Unassembled WGS sequence"/>
</dbReference>
<proteinExistence type="predicted"/>